<feature type="region of interest" description="Disordered" evidence="6">
    <location>
        <begin position="446"/>
        <end position="481"/>
    </location>
</feature>
<dbReference type="STRING" id="1849047.A0A3D8R747"/>
<keyword evidence="2" id="KW-0288">FMN</keyword>
<dbReference type="GO" id="GO:0016705">
    <property type="term" value="F:oxidoreductase activity, acting on paired donors, with incorporation or reduction of molecular oxygen"/>
    <property type="evidence" value="ECO:0007669"/>
    <property type="project" value="InterPro"/>
</dbReference>
<evidence type="ECO:0000313" key="9">
    <source>
        <dbReference type="Proteomes" id="UP000256645"/>
    </source>
</evidence>
<evidence type="ECO:0000259" key="7">
    <source>
        <dbReference type="Pfam" id="PF00296"/>
    </source>
</evidence>
<sequence length="481" mass="53436">MAPKKQIQLNFLETTCTGGNIWMGEWKEGPDAGCRRKDRLEYYMEMAKIAERGKITCCFFADAYGVNDIYAGSPDATYRGSCQVAQLDPFMVVSAMAAVTKSVGFAVSANAIYMNPFIMARSFSTLDHLTRGRVGWNVVTGYTNSSARAMGFDSIMPHGQRYEKATEFTDLVYRLWEGSWDDDAQQWDIEANMAYDPSKIRKIEFDGKLHKLSAAHQTHPSPQRVPVMFQAGSSKAGIAFAGAHAEGVFCGSLIASHTAKYVKEIRTTAKESGRDPRSVKAFPGISLFIAPTLEEAQAKYEAAMKLVDPIAGLAKFSSYTNIDMSKYPLDEPFEFNGAPADNTIKGQIENFKAGNGTDEAWTPRKVGTTLASQSLFPFTVGTPKMVADYLEKWVEETDVDGFNLCAARFPESFEDVVTMLVPELQRRGIYWLDYVVPGGTLRENMSMEPGQARVPDEHPAAKYRREREAESKPRDSNPKEC</sequence>
<evidence type="ECO:0000256" key="5">
    <source>
        <dbReference type="ARBA" id="ARBA00033748"/>
    </source>
</evidence>
<dbReference type="EMBL" id="PDLM01000009">
    <property type="protein sequence ID" value="RDW69872.1"/>
    <property type="molecule type" value="Genomic_DNA"/>
</dbReference>
<dbReference type="AlphaFoldDB" id="A0A3D8R747"/>
<dbReference type="Pfam" id="PF00296">
    <property type="entry name" value="Bac_luciferase"/>
    <property type="match status" value="1"/>
</dbReference>
<dbReference type="InterPro" id="IPR051260">
    <property type="entry name" value="Diverse_substr_monoxygenases"/>
</dbReference>
<evidence type="ECO:0000256" key="2">
    <source>
        <dbReference type="ARBA" id="ARBA00022643"/>
    </source>
</evidence>
<evidence type="ECO:0000256" key="3">
    <source>
        <dbReference type="ARBA" id="ARBA00023002"/>
    </source>
</evidence>
<gene>
    <name evidence="8" type="ORF">BP6252_08892</name>
</gene>
<dbReference type="InterPro" id="IPR011251">
    <property type="entry name" value="Luciferase-like_dom"/>
</dbReference>
<dbReference type="Gene3D" id="3.20.20.30">
    <property type="entry name" value="Luciferase-like domain"/>
    <property type="match status" value="1"/>
</dbReference>
<comment type="caution">
    <text evidence="8">The sequence shown here is derived from an EMBL/GenBank/DDBJ whole genome shotgun (WGS) entry which is preliminary data.</text>
</comment>
<dbReference type="InterPro" id="IPR036661">
    <property type="entry name" value="Luciferase-like_sf"/>
</dbReference>
<feature type="compositionally biased region" description="Basic and acidic residues" evidence="6">
    <location>
        <begin position="454"/>
        <end position="481"/>
    </location>
</feature>
<keyword evidence="9" id="KW-1185">Reference proteome</keyword>
<evidence type="ECO:0000256" key="4">
    <source>
        <dbReference type="ARBA" id="ARBA00023033"/>
    </source>
</evidence>
<keyword evidence="4" id="KW-0503">Monooxygenase</keyword>
<dbReference type="NCBIfam" id="TIGR03860">
    <property type="entry name" value="FMN_nitrolo"/>
    <property type="match status" value="1"/>
</dbReference>
<keyword evidence="3" id="KW-0560">Oxidoreductase</keyword>
<evidence type="ECO:0000256" key="1">
    <source>
        <dbReference type="ARBA" id="ARBA00022630"/>
    </source>
</evidence>
<evidence type="ECO:0000313" key="8">
    <source>
        <dbReference type="EMBL" id="RDW69872.1"/>
    </source>
</evidence>
<accession>A0A3D8R747</accession>
<dbReference type="PANTHER" id="PTHR30011">
    <property type="entry name" value="ALKANESULFONATE MONOOXYGENASE-RELATED"/>
    <property type="match status" value="1"/>
</dbReference>
<dbReference type="InterPro" id="IPR016215">
    <property type="entry name" value="NTA_MOA"/>
</dbReference>
<evidence type="ECO:0000256" key="6">
    <source>
        <dbReference type="SAM" id="MobiDB-lite"/>
    </source>
</evidence>
<dbReference type="GO" id="GO:0004497">
    <property type="term" value="F:monooxygenase activity"/>
    <property type="evidence" value="ECO:0007669"/>
    <property type="project" value="UniProtKB-KW"/>
</dbReference>
<dbReference type="OrthoDB" id="5561043at2759"/>
<reference evidence="8 9" key="1">
    <citation type="journal article" date="2018" name="IMA Fungus">
        <title>IMA Genome-F 9: Draft genome sequence of Annulohypoxylon stygium, Aspergillus mulundensis, Berkeleyomyces basicola (syn. Thielaviopsis basicola), Ceratocystis smalleyi, two Cercospora beticola strains, Coleophoma cylindrospora, Fusarium fracticaudum, Phialophora cf. hyalina, and Morchella septimelata.</title>
        <authorList>
            <person name="Wingfield B.D."/>
            <person name="Bills G.F."/>
            <person name="Dong Y."/>
            <person name="Huang W."/>
            <person name="Nel W.J."/>
            <person name="Swalarsk-Parry B.S."/>
            <person name="Vaghefi N."/>
            <person name="Wilken P.M."/>
            <person name="An Z."/>
            <person name="de Beer Z.W."/>
            <person name="De Vos L."/>
            <person name="Chen L."/>
            <person name="Duong T.A."/>
            <person name="Gao Y."/>
            <person name="Hammerbacher A."/>
            <person name="Kikkert J.R."/>
            <person name="Li Y."/>
            <person name="Li H."/>
            <person name="Li K."/>
            <person name="Li Q."/>
            <person name="Liu X."/>
            <person name="Ma X."/>
            <person name="Naidoo K."/>
            <person name="Pethybridge S.J."/>
            <person name="Sun J."/>
            <person name="Steenkamp E.T."/>
            <person name="van der Nest M.A."/>
            <person name="van Wyk S."/>
            <person name="Wingfield M.J."/>
            <person name="Xiong C."/>
            <person name="Yue Q."/>
            <person name="Zhang X."/>
        </authorList>
    </citation>
    <scope>NUCLEOTIDE SEQUENCE [LARGE SCALE GENOMIC DNA]</scope>
    <source>
        <strain evidence="8 9">BP6252</strain>
    </source>
</reference>
<feature type="domain" description="Luciferase-like" evidence="7">
    <location>
        <begin position="38"/>
        <end position="395"/>
    </location>
</feature>
<dbReference type="SUPFAM" id="SSF51679">
    <property type="entry name" value="Bacterial luciferase-like"/>
    <property type="match status" value="1"/>
</dbReference>
<comment type="similarity">
    <text evidence="5">Belongs to the NtaA/SnaA/DszA monooxygenase family.</text>
</comment>
<proteinExistence type="inferred from homology"/>
<keyword evidence="1" id="KW-0285">Flavoprotein</keyword>
<dbReference type="PANTHER" id="PTHR30011:SF16">
    <property type="entry name" value="C2H2 FINGER DOMAIN TRANSCRIPTION FACTOR (EUROFUNG)-RELATED"/>
    <property type="match status" value="1"/>
</dbReference>
<dbReference type="PIRSF" id="PIRSF000337">
    <property type="entry name" value="NTA_MOA"/>
    <property type="match status" value="1"/>
</dbReference>
<protein>
    <recommendedName>
        <fullName evidence="7">Luciferase-like domain-containing protein</fullName>
    </recommendedName>
</protein>
<name>A0A3D8R747_9HELO</name>
<dbReference type="Proteomes" id="UP000256645">
    <property type="component" value="Unassembled WGS sequence"/>
</dbReference>
<organism evidence="8 9">
    <name type="scientific">Coleophoma cylindrospora</name>
    <dbReference type="NCBI Taxonomy" id="1849047"/>
    <lineage>
        <taxon>Eukaryota</taxon>
        <taxon>Fungi</taxon>
        <taxon>Dikarya</taxon>
        <taxon>Ascomycota</taxon>
        <taxon>Pezizomycotina</taxon>
        <taxon>Leotiomycetes</taxon>
        <taxon>Helotiales</taxon>
        <taxon>Dermateaceae</taxon>
        <taxon>Coleophoma</taxon>
    </lineage>
</organism>
<dbReference type="CDD" id="cd00347">
    <property type="entry name" value="Flavin_utilizing_monoxygenases"/>
    <property type="match status" value="1"/>
</dbReference>